<comment type="caution">
    <text evidence="9">The sequence shown here is derived from an EMBL/GenBank/DDBJ whole genome shotgun (WGS) entry which is preliminary data.</text>
</comment>
<evidence type="ECO:0000256" key="1">
    <source>
        <dbReference type="ARBA" id="ARBA00001971"/>
    </source>
</evidence>
<dbReference type="GO" id="GO:0016705">
    <property type="term" value="F:oxidoreductase activity, acting on paired donors, with incorporation or reduction of molecular oxygen"/>
    <property type="evidence" value="ECO:0007669"/>
    <property type="project" value="InterPro"/>
</dbReference>
<keyword evidence="7" id="KW-0503">Monooxygenase</keyword>
<dbReference type="GO" id="GO:0005506">
    <property type="term" value="F:iron ion binding"/>
    <property type="evidence" value="ECO:0007669"/>
    <property type="project" value="InterPro"/>
</dbReference>
<keyword evidence="6" id="KW-0408">Iron</keyword>
<evidence type="ECO:0000256" key="4">
    <source>
        <dbReference type="ARBA" id="ARBA00022723"/>
    </source>
</evidence>
<keyword evidence="3" id="KW-0349">Heme</keyword>
<dbReference type="InterPro" id="IPR036396">
    <property type="entry name" value="Cyt_P450_sf"/>
</dbReference>
<evidence type="ECO:0000256" key="5">
    <source>
        <dbReference type="ARBA" id="ARBA00023002"/>
    </source>
</evidence>
<dbReference type="GO" id="GO:0020037">
    <property type="term" value="F:heme binding"/>
    <property type="evidence" value="ECO:0007669"/>
    <property type="project" value="InterPro"/>
</dbReference>
<feature type="transmembrane region" description="Helical" evidence="8">
    <location>
        <begin position="6"/>
        <end position="29"/>
    </location>
</feature>
<keyword evidence="5" id="KW-0560">Oxidoreductase</keyword>
<reference evidence="9" key="1">
    <citation type="submission" date="2019-09" db="EMBL/GenBank/DDBJ databases">
        <title>Draft genome information of white flower Hibiscus syriacus.</title>
        <authorList>
            <person name="Kim Y.-M."/>
        </authorList>
    </citation>
    <scope>NUCLEOTIDE SEQUENCE [LARGE SCALE GENOMIC DNA]</scope>
    <source>
        <strain evidence="9">YM2019G1</strain>
    </source>
</reference>
<proteinExistence type="inferred from homology"/>
<dbReference type="Gene3D" id="1.10.630.10">
    <property type="entry name" value="Cytochrome P450"/>
    <property type="match status" value="1"/>
</dbReference>
<evidence type="ECO:0000256" key="2">
    <source>
        <dbReference type="ARBA" id="ARBA00010617"/>
    </source>
</evidence>
<evidence type="ECO:0000256" key="8">
    <source>
        <dbReference type="SAM" id="Phobius"/>
    </source>
</evidence>
<gene>
    <name evidence="9" type="ORF">F3Y22_tig00110893pilonHSYRG01082</name>
</gene>
<dbReference type="InterPro" id="IPR001128">
    <property type="entry name" value="Cyt_P450"/>
</dbReference>
<dbReference type="Pfam" id="PF02466">
    <property type="entry name" value="Tim17"/>
    <property type="match status" value="1"/>
</dbReference>
<accession>A0A6A2ZH89</accession>
<evidence type="ECO:0000313" key="10">
    <source>
        <dbReference type="Proteomes" id="UP000436088"/>
    </source>
</evidence>
<dbReference type="SUPFAM" id="SSF48264">
    <property type="entry name" value="Cytochrome P450"/>
    <property type="match status" value="1"/>
</dbReference>
<name>A0A6A2ZH89_HIBSY</name>
<protein>
    <submittedName>
        <fullName evidence="9">Cytochrome P450 86A1</fullName>
    </submittedName>
</protein>
<keyword evidence="8" id="KW-0812">Transmembrane</keyword>
<sequence length="517" mass="58500">MESETLPFGFSAIAAATIFAYAIWFYLLARRLSGPTVWPLVGSLPFIFMNRTRIHDWIAGHLRAIGGSSTYQTCTISVPFLARKQGFFTVTCHPKNIEHVLRTRFNNYPKGPHWQAAFRDLLGQGIFNSDGEACLMQKKTAALEFTTRSLKQAMGRWVNRTMKNRLWCILDEASNEKKPMDLQDLLLRLTFDNICGLTFATEATLKRLLYPDLLWRLQKIFGIGPEKRLKNSLRIIENYMNDAIEARKEAPSDDLLSRFMKKKDVEGTLLQRIALNFVLAGRDTSSVALSWFFWLTMNHLELVYLKAALAETLRLYPSVPHDFKYVVRDDVLPDDTFVPAGSTVTYSVGRMKTIWGDDWLEFRPERWLTPEGDKFEPPKMVSTLEVLEFVKARDCYPNVSIAYRILLTMLVAATRSIADDSFKAINRGKISKHCLEHSVKKMCKESAYWGTVAGVYVGMEYGVGRIRCPTDWKNAMIGGALTGAIVSAATNNDKERIVSDAFTGGAIATASVFLNNM</sequence>
<comment type="cofactor">
    <cofactor evidence="1">
        <name>heme</name>
        <dbReference type="ChEBI" id="CHEBI:30413"/>
    </cofactor>
</comment>
<keyword evidence="8" id="KW-0472">Membrane</keyword>
<dbReference type="PANTHER" id="PTHR24296">
    <property type="entry name" value="CYTOCHROME P450"/>
    <property type="match status" value="1"/>
</dbReference>
<dbReference type="Pfam" id="PF00067">
    <property type="entry name" value="p450"/>
    <property type="match status" value="1"/>
</dbReference>
<dbReference type="GO" id="GO:0004497">
    <property type="term" value="F:monooxygenase activity"/>
    <property type="evidence" value="ECO:0007669"/>
    <property type="project" value="UniProtKB-KW"/>
</dbReference>
<keyword evidence="4" id="KW-0479">Metal-binding</keyword>
<comment type="similarity">
    <text evidence="2">Belongs to the cytochrome P450 family.</text>
</comment>
<keyword evidence="10" id="KW-1185">Reference proteome</keyword>
<dbReference type="Proteomes" id="UP000436088">
    <property type="component" value="Unassembled WGS sequence"/>
</dbReference>
<organism evidence="9 10">
    <name type="scientific">Hibiscus syriacus</name>
    <name type="common">Rose of Sharon</name>
    <dbReference type="NCBI Taxonomy" id="106335"/>
    <lineage>
        <taxon>Eukaryota</taxon>
        <taxon>Viridiplantae</taxon>
        <taxon>Streptophyta</taxon>
        <taxon>Embryophyta</taxon>
        <taxon>Tracheophyta</taxon>
        <taxon>Spermatophyta</taxon>
        <taxon>Magnoliopsida</taxon>
        <taxon>eudicotyledons</taxon>
        <taxon>Gunneridae</taxon>
        <taxon>Pentapetalae</taxon>
        <taxon>rosids</taxon>
        <taxon>malvids</taxon>
        <taxon>Malvales</taxon>
        <taxon>Malvaceae</taxon>
        <taxon>Malvoideae</taxon>
        <taxon>Hibiscus</taxon>
    </lineage>
</organism>
<evidence type="ECO:0000256" key="7">
    <source>
        <dbReference type="ARBA" id="ARBA00023033"/>
    </source>
</evidence>
<evidence type="ECO:0000313" key="9">
    <source>
        <dbReference type="EMBL" id="KAE8691073.1"/>
    </source>
</evidence>
<evidence type="ECO:0000256" key="6">
    <source>
        <dbReference type="ARBA" id="ARBA00023004"/>
    </source>
</evidence>
<dbReference type="AlphaFoldDB" id="A0A6A2ZH89"/>
<dbReference type="EMBL" id="VEPZ02001150">
    <property type="protein sequence ID" value="KAE8691073.1"/>
    <property type="molecule type" value="Genomic_DNA"/>
</dbReference>
<evidence type="ECO:0000256" key="3">
    <source>
        <dbReference type="ARBA" id="ARBA00022617"/>
    </source>
</evidence>
<keyword evidence="8" id="KW-1133">Transmembrane helix</keyword>